<dbReference type="PROSITE" id="PS00139">
    <property type="entry name" value="THIOL_PROTEASE_CYS"/>
    <property type="match status" value="1"/>
</dbReference>
<name>A0A1W1HLE9_9BACT</name>
<dbReference type="Gene3D" id="3.90.70.10">
    <property type="entry name" value="Cysteine proteinases"/>
    <property type="match status" value="1"/>
</dbReference>
<reference evidence="4 5" key="1">
    <citation type="submission" date="2017-03" db="EMBL/GenBank/DDBJ databases">
        <authorList>
            <person name="Afonso C.L."/>
            <person name="Miller P.J."/>
            <person name="Scott M.A."/>
            <person name="Spackman E."/>
            <person name="Goraichik I."/>
            <person name="Dimitrov K.M."/>
            <person name="Suarez D.L."/>
            <person name="Swayne D.E."/>
        </authorList>
    </citation>
    <scope>NUCLEOTIDE SEQUENCE [LARGE SCALE GENOMIC DNA]</scope>
    <source>
        <strain evidence="4">PRJEB14757</strain>
    </source>
</reference>
<dbReference type="PROSITE" id="PS00640">
    <property type="entry name" value="THIOL_PROTEASE_ASN"/>
    <property type="match status" value="1"/>
</dbReference>
<dbReference type="EC" id="3.4.22.16" evidence="4"/>
<dbReference type="PANTHER" id="PTHR12411">
    <property type="entry name" value="CYSTEINE PROTEASE FAMILY C1-RELATED"/>
    <property type="match status" value="1"/>
</dbReference>
<dbReference type="GO" id="GO:0004197">
    <property type="term" value="F:cysteine-type endopeptidase activity"/>
    <property type="evidence" value="ECO:0007669"/>
    <property type="project" value="UniProtKB-EC"/>
</dbReference>
<dbReference type="InterPro" id="IPR025661">
    <property type="entry name" value="Pept_asp_AS"/>
</dbReference>
<accession>A0A1W1HLE9</accession>
<keyword evidence="2" id="KW-1015">Disulfide bond</keyword>
<protein>
    <submittedName>
        <fullName evidence="4">Putative Cathepsin H</fullName>
        <ecNumber evidence="4">3.4.22.16</ecNumber>
    </submittedName>
</protein>
<dbReference type="InterPro" id="IPR025660">
    <property type="entry name" value="Pept_his_AS"/>
</dbReference>
<comment type="similarity">
    <text evidence="1">Belongs to the peptidase C1 family.</text>
</comment>
<dbReference type="NCBIfam" id="NF041940">
    <property type="entry name" value="choice_anch_X"/>
    <property type="match status" value="1"/>
</dbReference>
<dbReference type="EMBL" id="FWEV01000345">
    <property type="protein sequence ID" value="SLM33255.1"/>
    <property type="molecule type" value="Genomic_DNA"/>
</dbReference>
<organism evidence="4 5">
    <name type="scientific">Desulfamplus magnetovallimortis</name>
    <dbReference type="NCBI Taxonomy" id="1246637"/>
    <lineage>
        <taxon>Bacteria</taxon>
        <taxon>Pseudomonadati</taxon>
        <taxon>Thermodesulfobacteriota</taxon>
        <taxon>Desulfobacteria</taxon>
        <taxon>Desulfobacterales</taxon>
        <taxon>Desulfobacteraceae</taxon>
        <taxon>Desulfamplus</taxon>
    </lineage>
</organism>
<dbReference type="InterPro" id="IPR039417">
    <property type="entry name" value="Peptidase_C1A_papain-like"/>
</dbReference>
<dbReference type="InterPro" id="IPR013128">
    <property type="entry name" value="Peptidase_C1A"/>
</dbReference>
<evidence type="ECO:0000256" key="1">
    <source>
        <dbReference type="ARBA" id="ARBA00008455"/>
    </source>
</evidence>
<dbReference type="SUPFAM" id="SSF54001">
    <property type="entry name" value="Cysteine proteinases"/>
    <property type="match status" value="1"/>
</dbReference>
<dbReference type="AlphaFoldDB" id="A0A1W1HLE9"/>
<dbReference type="InterPro" id="IPR000668">
    <property type="entry name" value="Peptidase_C1A_C"/>
</dbReference>
<dbReference type="STRING" id="1246637.MTBBW1_980004"/>
<keyword evidence="5" id="KW-1185">Reference proteome</keyword>
<feature type="domain" description="Peptidase C1A papain C-terminal" evidence="3">
    <location>
        <begin position="106"/>
        <end position="334"/>
    </location>
</feature>
<proteinExistence type="inferred from homology"/>
<evidence type="ECO:0000313" key="5">
    <source>
        <dbReference type="Proteomes" id="UP000191931"/>
    </source>
</evidence>
<dbReference type="GO" id="GO:0006508">
    <property type="term" value="P:proteolysis"/>
    <property type="evidence" value="ECO:0007669"/>
    <property type="project" value="InterPro"/>
</dbReference>
<dbReference type="Proteomes" id="UP000191931">
    <property type="component" value="Unassembled WGS sequence"/>
</dbReference>
<dbReference type="SMART" id="SM00645">
    <property type="entry name" value="Pept_C1"/>
    <property type="match status" value="1"/>
</dbReference>
<dbReference type="OrthoDB" id="5318987at2"/>
<evidence type="ECO:0000313" key="4">
    <source>
        <dbReference type="EMBL" id="SLM33255.1"/>
    </source>
</evidence>
<dbReference type="RefSeq" id="WP_080803576.1">
    <property type="nucleotide sequence ID" value="NZ_LT828544.1"/>
</dbReference>
<dbReference type="PROSITE" id="PS00639">
    <property type="entry name" value="THIOL_PROTEASE_HIS"/>
    <property type="match status" value="1"/>
</dbReference>
<gene>
    <name evidence="4" type="ORF">MTBBW1_980004</name>
</gene>
<evidence type="ECO:0000259" key="3">
    <source>
        <dbReference type="SMART" id="SM00645"/>
    </source>
</evidence>
<sequence>MNNKAALQRAIFAMALMFISFVITLSINAEEGGRIFKHSDSLDEIRSKIEKNGFQFQVDHNWVYDMSPEEKEKFFSRKRNILPSSQNFFYLDGSNKIKGQFYRKALPSTFDWRDHNGESYIGPVRDQSDCGACYAFGAAAAAEGVFNAANGLTGSNAVDFSESYIAWCLGTYGNYSDNFSGCEGADYEYAELEALTREGITYEEYFPYQIDDPGSCTHNDDPKVVFNSWGRTGCNDIEAMKSAIMTYGVMDAAVFVTSAFEAYSGGIFEDGNTGCPDCEYTDTNHAIALVGWNDNGDAQNSGYWILRNSWGESWGEDGYMRIKYNSAAVACAGTYLVYECDPTLLTLAINEPDSGFLIEPGTSQAVTVELRNCEGVLIGANVTVSFSSGDALLNLYDDGMHNDGGATDGVYGNIWVPVGEEENLLLTVTASKSGYEDAQVTVPGTVTNNPPQCTIQDFESGIMPPSGWELVSRSPETWNAEREYYFSDSFNGDYVASIYYDDTLAVQDEIIFSEILPADITGGSVSFYSLGSRYWGISPYDNYDLEVWLVAGEWDAGSGNDVLLAIADDDWFSAFEWVKSDIDFSDHLSSIQSIPGDNENLRIAFRYYGADGDEAALDNISICVNRQAEEPEPTDPDLSKPDASVILKDEDTEVNIESGTAVIVYGNHLANTVNVASGSHCQINNFPGANTINIASPAVNFTVKRSGAMVVFFDDQGNTLLRFPVNSSHLQTINFSDRTVSAGITGNKVMIGTQVINLTEALLSQP</sequence>
<dbReference type="CDD" id="cd02248">
    <property type="entry name" value="Peptidase_C1A"/>
    <property type="match status" value="1"/>
</dbReference>
<dbReference type="InterPro" id="IPR000169">
    <property type="entry name" value="Pept_cys_AS"/>
</dbReference>
<dbReference type="InterPro" id="IPR038765">
    <property type="entry name" value="Papain-like_cys_pep_sf"/>
</dbReference>
<dbReference type="Pfam" id="PF00112">
    <property type="entry name" value="Peptidase_C1"/>
    <property type="match status" value="1"/>
</dbReference>
<evidence type="ECO:0000256" key="2">
    <source>
        <dbReference type="ARBA" id="ARBA00023157"/>
    </source>
</evidence>
<keyword evidence="4" id="KW-0378">Hydrolase</keyword>